<comment type="caution">
    <text evidence="9">The sequence shown here is derived from an EMBL/GenBank/DDBJ whole genome shotgun (WGS) entry which is preliminary data.</text>
</comment>
<dbReference type="InterPro" id="IPR011913">
    <property type="entry name" value="RfaE_dom_I"/>
</dbReference>
<dbReference type="SUPFAM" id="SSF53613">
    <property type="entry name" value="Ribokinase-like"/>
    <property type="match status" value="1"/>
</dbReference>
<dbReference type="InterPro" id="IPR029056">
    <property type="entry name" value="Ribokinase-like"/>
</dbReference>
<feature type="domain" description="Cytidyltransferase-like" evidence="8">
    <location>
        <begin position="26"/>
        <end position="113"/>
    </location>
</feature>
<dbReference type="InterPro" id="IPR004821">
    <property type="entry name" value="Cyt_trans-like"/>
</dbReference>
<organism evidence="9 10">
    <name type="scientific">Catenovulum sediminis</name>
    <dbReference type="NCBI Taxonomy" id="1740262"/>
    <lineage>
        <taxon>Bacteria</taxon>
        <taxon>Pseudomonadati</taxon>
        <taxon>Pseudomonadota</taxon>
        <taxon>Gammaproteobacteria</taxon>
        <taxon>Alteromonadales</taxon>
        <taxon>Alteromonadaceae</taxon>
        <taxon>Catenovulum</taxon>
    </lineage>
</organism>
<evidence type="ECO:0000256" key="6">
    <source>
        <dbReference type="ARBA" id="ARBA00023277"/>
    </source>
</evidence>
<dbReference type="Pfam" id="PF00294">
    <property type="entry name" value="PfkB"/>
    <property type="match status" value="1"/>
</dbReference>
<feature type="domain" description="Carbohydrate kinase PfkB" evidence="7">
    <location>
        <begin position="182"/>
        <end position="486"/>
    </location>
</feature>
<dbReference type="Proteomes" id="UP001467690">
    <property type="component" value="Unassembled WGS sequence"/>
</dbReference>
<name>A0ABV1RHH8_9ALTE</name>
<dbReference type="PANTHER" id="PTHR46969">
    <property type="entry name" value="BIFUNCTIONAL PROTEIN HLDE"/>
    <property type="match status" value="1"/>
</dbReference>
<dbReference type="EMBL" id="JBELOE010000200">
    <property type="protein sequence ID" value="MER2492206.1"/>
    <property type="molecule type" value="Genomic_DNA"/>
</dbReference>
<evidence type="ECO:0000256" key="5">
    <source>
        <dbReference type="ARBA" id="ARBA00023268"/>
    </source>
</evidence>
<dbReference type="SUPFAM" id="SSF52374">
    <property type="entry name" value="Nucleotidylyl transferase"/>
    <property type="match status" value="1"/>
</dbReference>
<dbReference type="Gene3D" id="3.40.50.620">
    <property type="entry name" value="HUPs"/>
    <property type="match status" value="1"/>
</dbReference>
<evidence type="ECO:0000259" key="7">
    <source>
        <dbReference type="Pfam" id="PF00294"/>
    </source>
</evidence>
<dbReference type="InterPro" id="IPR014729">
    <property type="entry name" value="Rossmann-like_a/b/a_fold"/>
</dbReference>
<evidence type="ECO:0000256" key="1">
    <source>
        <dbReference type="ARBA" id="ARBA00002319"/>
    </source>
</evidence>
<keyword evidence="3" id="KW-0808">Transferase</keyword>
<evidence type="ECO:0000259" key="8">
    <source>
        <dbReference type="Pfam" id="PF01467"/>
    </source>
</evidence>
<accession>A0ABV1RHH8</accession>
<evidence type="ECO:0000313" key="9">
    <source>
        <dbReference type="EMBL" id="MER2492206.1"/>
    </source>
</evidence>
<protein>
    <submittedName>
        <fullName evidence="9">PfkB family carbohydrate kinase</fullName>
    </submittedName>
</protein>
<sequence>MSNQHNLTDIVKNIEMGQSPNRVVLVTGNFNTLHPGHIRLLKFAKECGDILVVGVNSDALIQNPTYMNEAYRSEVLGALGFVDYCFINYDKIEFVITKLKPHVVVKGFEYKSKDNPEKQLIEEFGGKLIFCSGDYSFNASNSVTQASLAPIINKLKLNGYCERHSIDKAACLDVLRRTSKLNIAVIGDVIIDQYVQCNAVGMSQEDPTIVVTPDSKTFFLGGAGITAAHAKALGAHRVFLFSVTGTDSLHQFTHDKLSAYEVDAVIASDETRPTNLKTRYRVGNKTMLRVNEVRSHDIDDDVQKQIMAALTDKIREIDALIFSDFNYGVLPQNLVDEIILLCKKHNVILAADSQSSSQVGDVSRFCGMDLITPTEREARLAINNTKDGLVLLAEKLRQKCDAKNIVVTLAEDGAFLHQPDLDNKNQLTWNNDKIAALAENAVDPAGAGDCYLASATLALAAGASFWQASFLGSIAAACQVSRVGNTPLKQSELINALRDL</sequence>
<dbReference type="InterPro" id="IPR011611">
    <property type="entry name" value="PfkB_dom"/>
</dbReference>
<dbReference type="GO" id="GO:0016301">
    <property type="term" value="F:kinase activity"/>
    <property type="evidence" value="ECO:0007669"/>
    <property type="project" value="UniProtKB-KW"/>
</dbReference>
<keyword evidence="4 9" id="KW-0418">Kinase</keyword>
<comment type="function">
    <text evidence="1">Catalyzes the phosphorylation of D-glycero-D-manno-heptose 7-phosphate at the C-1 position to selectively form D-glycero-beta-D-manno-heptose-1,7-bisphosphate.</text>
</comment>
<evidence type="ECO:0000256" key="2">
    <source>
        <dbReference type="ARBA" id="ARBA00003753"/>
    </source>
</evidence>
<evidence type="ECO:0000256" key="3">
    <source>
        <dbReference type="ARBA" id="ARBA00022679"/>
    </source>
</evidence>
<evidence type="ECO:0000256" key="4">
    <source>
        <dbReference type="ARBA" id="ARBA00022777"/>
    </source>
</evidence>
<keyword evidence="10" id="KW-1185">Reference proteome</keyword>
<dbReference type="CDD" id="cd01172">
    <property type="entry name" value="RfaE_like"/>
    <property type="match status" value="1"/>
</dbReference>
<proteinExistence type="predicted"/>
<dbReference type="PANTHER" id="PTHR46969:SF1">
    <property type="entry name" value="BIFUNCTIONAL PROTEIN HLDE"/>
    <property type="match status" value="1"/>
</dbReference>
<dbReference type="Pfam" id="PF01467">
    <property type="entry name" value="CTP_transf_like"/>
    <property type="match status" value="1"/>
</dbReference>
<reference evidence="9 10" key="1">
    <citation type="submission" date="2024-06" db="EMBL/GenBank/DDBJ databases">
        <authorList>
            <person name="Chen R.Y."/>
        </authorList>
    </citation>
    <scope>NUCLEOTIDE SEQUENCE [LARGE SCALE GENOMIC DNA]</scope>
    <source>
        <strain evidence="9 10">D2</strain>
    </source>
</reference>
<dbReference type="RefSeq" id="WP_350401724.1">
    <property type="nucleotide sequence ID" value="NZ_JBELOE010000200.1"/>
</dbReference>
<dbReference type="NCBIfam" id="TIGR00125">
    <property type="entry name" value="cyt_tran_rel"/>
    <property type="match status" value="1"/>
</dbReference>
<evidence type="ECO:0000313" key="10">
    <source>
        <dbReference type="Proteomes" id="UP001467690"/>
    </source>
</evidence>
<comment type="function">
    <text evidence="2">Catalyzes the ADP transfer from ATP to D-glycero-beta-D-manno-heptose 1-phosphate, yielding ADP-D-glycero-beta-D-manno-heptose.</text>
</comment>
<keyword evidence="5" id="KW-0511">Multifunctional enzyme</keyword>
<keyword evidence="6" id="KW-0119">Carbohydrate metabolism</keyword>
<gene>
    <name evidence="9" type="ORF">ABS311_09960</name>
</gene>
<dbReference type="Gene3D" id="3.40.1190.20">
    <property type="match status" value="1"/>
</dbReference>